<evidence type="ECO:0000259" key="1">
    <source>
        <dbReference type="Pfam" id="PF11734"/>
    </source>
</evidence>
<dbReference type="Proteomes" id="UP000509790">
    <property type="component" value="Chromosome"/>
</dbReference>
<dbReference type="AlphaFoldDB" id="A0A859IJB7"/>
<sequence>MKKLWQQHNVPYWLRQRTPLIFYGDQLQCVVVH</sequence>
<dbReference type="RefSeq" id="WP_149351313.1">
    <property type="nucleotide sequence ID" value="NZ_CP040243.1"/>
</dbReference>
<dbReference type="GO" id="GO:0005524">
    <property type="term" value="F:ATP binding"/>
    <property type="evidence" value="ECO:0007669"/>
    <property type="project" value="InterPro"/>
</dbReference>
<evidence type="ECO:0000313" key="2">
    <source>
        <dbReference type="EMBL" id="QKY74076.1"/>
    </source>
</evidence>
<gene>
    <name evidence="2" type="primary">tilS</name>
    <name evidence="2" type="ORF">FLK62_12160</name>
</gene>
<dbReference type="NCBIfam" id="TIGR02433">
    <property type="entry name" value="lysidine_TilS_C"/>
    <property type="match status" value="1"/>
</dbReference>
<proteinExistence type="predicted"/>
<feature type="domain" description="Lysidine-tRNA(Ile) synthetase C-terminal" evidence="1">
    <location>
        <begin position="2"/>
        <end position="31"/>
    </location>
</feature>
<dbReference type="EC" id="6.3.4.19" evidence="2"/>
<keyword evidence="2" id="KW-0436">Ligase</keyword>
<dbReference type="EMBL" id="CP041334">
    <property type="protein sequence ID" value="QKY74076.1"/>
    <property type="molecule type" value="Genomic_DNA"/>
</dbReference>
<protein>
    <submittedName>
        <fullName evidence="2">tRNA lysidine(34) synthetase TilS</fullName>
        <ecNumber evidence="2">6.3.4.19</ecNumber>
    </submittedName>
</protein>
<name>A0A859IJB7_GLAPU</name>
<reference evidence="2 3" key="1">
    <citation type="submission" date="2019-06" db="EMBL/GenBank/DDBJ databases">
        <title>Complete genome sequence of Haemophilus parasuis HPS412.</title>
        <authorList>
            <person name="Yang S."/>
            <person name="Huang C."/>
        </authorList>
    </citation>
    <scope>NUCLEOTIDE SEQUENCE [LARGE SCALE GENOMIC DNA]</scope>
    <source>
        <strain evidence="2 3">HPS412</strain>
    </source>
</reference>
<organism evidence="2 3">
    <name type="scientific">Glaesserella parasuis</name>
    <name type="common">Haemophilus parasuis</name>
    <dbReference type="NCBI Taxonomy" id="738"/>
    <lineage>
        <taxon>Bacteria</taxon>
        <taxon>Pseudomonadati</taxon>
        <taxon>Pseudomonadota</taxon>
        <taxon>Gammaproteobacteria</taxon>
        <taxon>Pasteurellales</taxon>
        <taxon>Pasteurellaceae</taxon>
        <taxon>Glaesserella</taxon>
    </lineage>
</organism>
<dbReference type="InterPro" id="IPR012796">
    <property type="entry name" value="Lysidine-tRNA-synth_C"/>
</dbReference>
<dbReference type="GO" id="GO:0008033">
    <property type="term" value="P:tRNA processing"/>
    <property type="evidence" value="ECO:0007669"/>
    <property type="project" value="InterPro"/>
</dbReference>
<evidence type="ECO:0000313" key="3">
    <source>
        <dbReference type="Proteomes" id="UP000509790"/>
    </source>
</evidence>
<dbReference type="Pfam" id="PF11734">
    <property type="entry name" value="TilS_C"/>
    <property type="match status" value="1"/>
</dbReference>
<dbReference type="GO" id="GO:0032267">
    <property type="term" value="F:tRNA(Ile)-lysidine synthase activity"/>
    <property type="evidence" value="ECO:0007669"/>
    <property type="project" value="UniProtKB-EC"/>
</dbReference>
<dbReference type="SUPFAM" id="SSF56037">
    <property type="entry name" value="PheT/TilS domain"/>
    <property type="match status" value="1"/>
</dbReference>
<accession>A0A859IJB7</accession>
<dbReference type="GO" id="GO:0005737">
    <property type="term" value="C:cytoplasm"/>
    <property type="evidence" value="ECO:0007669"/>
    <property type="project" value="InterPro"/>
</dbReference>